<name>A0A8M8V7W7_SESIN</name>
<dbReference type="RefSeq" id="XP_020555133.1">
    <property type="nucleotide sequence ID" value="XM_020699474.1"/>
</dbReference>
<evidence type="ECO:0000313" key="1">
    <source>
        <dbReference type="Proteomes" id="UP000504604"/>
    </source>
</evidence>
<proteinExistence type="predicted"/>
<dbReference type="GeneID" id="105178902"/>
<evidence type="ECO:0000313" key="2">
    <source>
        <dbReference type="RefSeq" id="XP_020555133.1"/>
    </source>
</evidence>
<protein>
    <submittedName>
        <fullName evidence="2">Uncharacterized protein LOC105178902 isoform X2</fullName>
    </submittedName>
</protein>
<dbReference type="Proteomes" id="UP000504604">
    <property type="component" value="Unplaced"/>
</dbReference>
<organism evidence="1 2">
    <name type="scientific">Sesamum indicum</name>
    <name type="common">Oriental sesame</name>
    <name type="synonym">Sesamum orientale</name>
    <dbReference type="NCBI Taxonomy" id="4182"/>
    <lineage>
        <taxon>Eukaryota</taxon>
        <taxon>Viridiplantae</taxon>
        <taxon>Streptophyta</taxon>
        <taxon>Embryophyta</taxon>
        <taxon>Tracheophyta</taxon>
        <taxon>Spermatophyta</taxon>
        <taxon>Magnoliopsida</taxon>
        <taxon>eudicotyledons</taxon>
        <taxon>Gunneridae</taxon>
        <taxon>Pentapetalae</taxon>
        <taxon>asterids</taxon>
        <taxon>lamiids</taxon>
        <taxon>Lamiales</taxon>
        <taxon>Pedaliaceae</taxon>
        <taxon>Sesamum</taxon>
    </lineage>
</organism>
<keyword evidence="1" id="KW-1185">Reference proteome</keyword>
<gene>
    <name evidence="2" type="primary">LOC105178902</name>
</gene>
<reference evidence="2" key="1">
    <citation type="submission" date="2025-08" db="UniProtKB">
        <authorList>
            <consortium name="RefSeq"/>
        </authorList>
    </citation>
    <scope>IDENTIFICATION</scope>
</reference>
<sequence length="109" mass="12451">MHTCMQLGSQMIHARRRDELLTCGCGSTYWRLLITRVLTRTEMRYIILLETHNQVLQDVAAGLALLRRKSFTVPTCGHVDDVLSEAEEFSHDDYVSSAHILDISTHMYG</sequence>
<dbReference type="AlphaFoldDB" id="A0A8M8V7W7"/>
<accession>A0A8M8V7W7</accession>